<dbReference type="RefSeq" id="WP_274120646.1">
    <property type="nucleotide sequence ID" value="NZ_JANIAM010000018.1"/>
</dbReference>
<dbReference type="AlphaFoldDB" id="A0A9X4DDP7"/>
<organism evidence="1 2">
    <name type="scientific">Pseudomonas asiatica</name>
    <dbReference type="NCBI Taxonomy" id="2219225"/>
    <lineage>
        <taxon>Bacteria</taxon>
        <taxon>Pseudomonadati</taxon>
        <taxon>Pseudomonadota</taxon>
        <taxon>Gammaproteobacteria</taxon>
        <taxon>Pseudomonadales</taxon>
        <taxon>Pseudomonadaceae</taxon>
        <taxon>Pseudomonas</taxon>
    </lineage>
</organism>
<reference evidence="1" key="1">
    <citation type="submission" date="2022-07" db="EMBL/GenBank/DDBJ databases">
        <title>Multi-strain Analysis of Pseudomonas putida Reveals Metabolic and Genetic Diversity.</title>
        <authorList>
            <person name="Monk J.M."/>
        </authorList>
    </citation>
    <scope>NUCLEOTIDE SEQUENCE</scope>
    <source>
        <strain evidence="1">17633</strain>
    </source>
</reference>
<sequence length="71" mass="7945">MDTNKMREQRAEADARVLKYLQGCLGSTAWAMSGAVRLSREDVSKACQRLKRKGLVATSPTQTTYWQAVKP</sequence>
<proteinExistence type="predicted"/>
<name>A0A9X4DDP7_9PSED</name>
<dbReference type="EMBL" id="JANIAM010000018">
    <property type="protein sequence ID" value="MDD2114190.1"/>
    <property type="molecule type" value="Genomic_DNA"/>
</dbReference>
<dbReference type="Gene3D" id="1.10.10.10">
    <property type="entry name" value="Winged helix-like DNA-binding domain superfamily/Winged helix DNA-binding domain"/>
    <property type="match status" value="1"/>
</dbReference>
<dbReference type="SUPFAM" id="SSF46785">
    <property type="entry name" value="Winged helix' DNA-binding domain"/>
    <property type="match status" value="1"/>
</dbReference>
<gene>
    <name evidence="1" type="ORF">NP554_20635</name>
</gene>
<evidence type="ECO:0000313" key="1">
    <source>
        <dbReference type="EMBL" id="MDD2114190.1"/>
    </source>
</evidence>
<dbReference type="Proteomes" id="UP001150728">
    <property type="component" value="Unassembled WGS sequence"/>
</dbReference>
<evidence type="ECO:0000313" key="2">
    <source>
        <dbReference type="Proteomes" id="UP001150728"/>
    </source>
</evidence>
<dbReference type="InterPro" id="IPR036390">
    <property type="entry name" value="WH_DNA-bd_sf"/>
</dbReference>
<dbReference type="InterPro" id="IPR036388">
    <property type="entry name" value="WH-like_DNA-bd_sf"/>
</dbReference>
<accession>A0A9X4DDP7</accession>
<comment type="caution">
    <text evidence="1">The sequence shown here is derived from an EMBL/GenBank/DDBJ whole genome shotgun (WGS) entry which is preliminary data.</text>
</comment>
<protein>
    <submittedName>
        <fullName evidence="1">Uncharacterized protein</fullName>
    </submittedName>
</protein>